<dbReference type="CDD" id="cd07814">
    <property type="entry name" value="SRPBCC_CalC_Aha1-like"/>
    <property type="match status" value="1"/>
</dbReference>
<dbReference type="SUPFAM" id="SSF55961">
    <property type="entry name" value="Bet v1-like"/>
    <property type="match status" value="1"/>
</dbReference>
<dbReference type="Gene3D" id="3.30.530.20">
    <property type="match status" value="1"/>
</dbReference>
<comment type="caution">
    <text evidence="4">The sequence shown here is derived from an EMBL/GenBank/DDBJ whole genome shotgun (WGS) entry which is preliminary data.</text>
</comment>
<reference evidence="3" key="3">
    <citation type="submission" date="2023-10" db="EMBL/GenBank/DDBJ databases">
        <authorList>
            <person name="Picardeau M."/>
            <person name="Thibeaux R."/>
        </authorList>
    </citation>
    <scope>NUCLEOTIDE SEQUENCE</scope>
    <source>
        <strain evidence="3">ATI7-C-A5</strain>
    </source>
</reference>
<evidence type="ECO:0000313" key="5">
    <source>
        <dbReference type="Proteomes" id="UP000232122"/>
    </source>
</evidence>
<name>A0A2N0BJ36_9LEPT</name>
<proteinExistence type="inferred from homology"/>
<dbReference type="RefSeq" id="WP_100747402.1">
    <property type="nucleotide sequence ID" value="NZ_NPEF02000012.1"/>
</dbReference>
<evidence type="ECO:0000313" key="4">
    <source>
        <dbReference type="EMBL" id="PJZ91150.1"/>
    </source>
</evidence>
<dbReference type="InterPro" id="IPR013538">
    <property type="entry name" value="ASHA1/2-like_C"/>
</dbReference>
<dbReference type="InterPro" id="IPR023393">
    <property type="entry name" value="START-like_dom_sf"/>
</dbReference>
<keyword evidence="5" id="KW-1185">Reference proteome</keyword>
<dbReference type="OrthoDB" id="9800600at2"/>
<sequence length="144" mass="16562">MKQTPVLKKDLLIQAPLARVWGDLIDPKVIKLYLYGTDTSTDWKVGSPIVFTGTWEEKEYRDHGTILKFEPEKILQYDYWSGFSGLPDVPENYSLITIQLSQEGNSTRLRLTHENLPTQTAYEHSDGGWDHSLNVLKEHVEKNS</sequence>
<feature type="domain" description="Activator of Hsp90 ATPase homologue 1/2-like C-terminal" evidence="2">
    <location>
        <begin position="15"/>
        <end position="141"/>
    </location>
</feature>
<protein>
    <submittedName>
        <fullName evidence="4">ATPase</fullName>
    </submittedName>
    <submittedName>
        <fullName evidence="3">SRPBCC family protein</fullName>
    </submittedName>
</protein>
<evidence type="ECO:0000259" key="2">
    <source>
        <dbReference type="Pfam" id="PF08327"/>
    </source>
</evidence>
<comment type="similarity">
    <text evidence="1">Belongs to the AHA1 family.</text>
</comment>
<evidence type="ECO:0000256" key="1">
    <source>
        <dbReference type="ARBA" id="ARBA00006817"/>
    </source>
</evidence>
<accession>A0A2N0BJ36</accession>
<dbReference type="EMBL" id="NPEF01000362">
    <property type="protein sequence ID" value="PJZ91150.1"/>
    <property type="molecule type" value="Genomic_DNA"/>
</dbReference>
<dbReference type="Pfam" id="PF08327">
    <property type="entry name" value="AHSA1"/>
    <property type="match status" value="1"/>
</dbReference>
<reference evidence="4" key="1">
    <citation type="submission" date="2017-07" db="EMBL/GenBank/DDBJ databases">
        <title>Leptospira spp. isolated from tropical soils.</title>
        <authorList>
            <person name="Thibeaux R."/>
            <person name="Iraola G."/>
            <person name="Ferres I."/>
            <person name="Bierque E."/>
            <person name="Girault D."/>
            <person name="Soupe-Gilbert M.-E."/>
            <person name="Picardeau M."/>
            <person name="Goarant C."/>
        </authorList>
    </citation>
    <scope>NUCLEOTIDE SEQUENCE [LARGE SCALE GENOMIC DNA]</scope>
    <source>
        <strain evidence="4">ATI7-C-A5</strain>
    </source>
</reference>
<accession>A0A2N0B3N5</accession>
<dbReference type="AlphaFoldDB" id="A0A2N0BJ36"/>
<gene>
    <name evidence="3" type="ORF">CH379_011540</name>
    <name evidence="4" type="ORF">CH379_20285</name>
</gene>
<dbReference type="EMBL" id="NPEF02000012">
    <property type="protein sequence ID" value="MDV6236257.1"/>
    <property type="molecule type" value="Genomic_DNA"/>
</dbReference>
<evidence type="ECO:0000313" key="3">
    <source>
        <dbReference type="EMBL" id="MDV6236257.1"/>
    </source>
</evidence>
<reference evidence="3 5" key="2">
    <citation type="journal article" date="2018" name="Microb. Genom.">
        <title>Deciphering the unexplored Leptospira diversity from soils uncovers genomic evolution to virulence.</title>
        <authorList>
            <person name="Thibeaux R."/>
            <person name="Iraola G."/>
            <person name="Ferres I."/>
            <person name="Bierque E."/>
            <person name="Girault D."/>
            <person name="Soupe-Gilbert M.E."/>
            <person name="Picardeau M."/>
            <person name="Goarant C."/>
        </authorList>
    </citation>
    <scope>NUCLEOTIDE SEQUENCE [LARGE SCALE GENOMIC DNA]</scope>
    <source>
        <strain evidence="3 5">ATI7-C-A5</strain>
    </source>
</reference>
<organism evidence="4">
    <name type="scientific">Leptospira ellisii</name>
    <dbReference type="NCBI Taxonomy" id="2023197"/>
    <lineage>
        <taxon>Bacteria</taxon>
        <taxon>Pseudomonadati</taxon>
        <taxon>Spirochaetota</taxon>
        <taxon>Spirochaetia</taxon>
        <taxon>Leptospirales</taxon>
        <taxon>Leptospiraceae</taxon>
        <taxon>Leptospira</taxon>
    </lineage>
</organism>
<dbReference type="Proteomes" id="UP000232122">
    <property type="component" value="Unassembled WGS sequence"/>
</dbReference>